<evidence type="ECO:0000313" key="3">
    <source>
        <dbReference type="EMBL" id="UUT35819.1"/>
    </source>
</evidence>
<sequence>MSETPREPDATTTSGDTAYEWAPTTQRRKRHVGLWIGTPVAVALVGVIAASLVLIAPGTAIAGVQVGGMTPGAAAAAIQSQLENTTVELHGAGVDATLTGADLGAKVDARSLAEAAYSESPMWKIGAWFSGARRAPVTVDAATADAALRAVAPSLFEDPTDATVTFDADAAKYVTSPEADGTGADLDALATALQDGFAEGLATVSVTAAPVPVAAAISTDTAKKTASALNTMLGKVGFYVGDERTVPVDRAVAASWLTVAPKDGAFTITADAAAIQKSVDTLAKKVDRKPQNGTEITDTAGKVLRVDTEQLDGRTLGDTKGSLRHSPPSWPPATACTSCRWPSTRRA</sequence>
<feature type="transmembrane region" description="Helical" evidence="2">
    <location>
        <begin position="32"/>
        <end position="56"/>
    </location>
</feature>
<organism evidence="3 4">
    <name type="scientific">Microbacterium elymi</name>
    <dbReference type="NCBI Taxonomy" id="2909587"/>
    <lineage>
        <taxon>Bacteria</taxon>
        <taxon>Bacillati</taxon>
        <taxon>Actinomycetota</taxon>
        <taxon>Actinomycetes</taxon>
        <taxon>Micrococcales</taxon>
        <taxon>Microbacteriaceae</taxon>
        <taxon>Microbacterium</taxon>
    </lineage>
</organism>
<keyword evidence="2" id="KW-0812">Transmembrane</keyword>
<keyword evidence="2" id="KW-1133">Transmembrane helix</keyword>
<evidence type="ECO:0000256" key="1">
    <source>
        <dbReference type="SAM" id="MobiDB-lite"/>
    </source>
</evidence>
<dbReference type="RefSeq" id="WP_259612446.1">
    <property type="nucleotide sequence ID" value="NZ_CP091139.2"/>
</dbReference>
<reference evidence="3" key="1">
    <citation type="submission" date="2022-01" db="EMBL/GenBank/DDBJ databases">
        <title>Microbacterium eymi and Microbacterium rhizovicinus sp. nov., isolated from the rhizospheric soil of Elymus tsukushiensis, a plant native to the Dokdo Islands, Republic of Korea.</title>
        <authorList>
            <person name="Hwang Y.J."/>
        </authorList>
    </citation>
    <scope>NUCLEOTIDE SEQUENCE</scope>
    <source>
        <strain evidence="3">KUDC0405</strain>
    </source>
</reference>
<evidence type="ECO:0008006" key="5">
    <source>
        <dbReference type="Google" id="ProtNLM"/>
    </source>
</evidence>
<protein>
    <recommendedName>
        <fullName evidence="5">Peptidoglycan binding domain-containing protein</fullName>
    </recommendedName>
</protein>
<dbReference type="Gene3D" id="3.10.20.800">
    <property type="match status" value="1"/>
</dbReference>
<proteinExistence type="predicted"/>
<dbReference type="EMBL" id="CP091139">
    <property type="protein sequence ID" value="UUT35819.1"/>
    <property type="molecule type" value="Genomic_DNA"/>
</dbReference>
<dbReference type="InterPro" id="IPR038054">
    <property type="entry name" value="LD_TPept-like_central_sf"/>
</dbReference>
<evidence type="ECO:0000256" key="2">
    <source>
        <dbReference type="SAM" id="Phobius"/>
    </source>
</evidence>
<keyword evidence="4" id="KW-1185">Reference proteome</keyword>
<accession>A0ABY5NL25</accession>
<keyword evidence="2" id="KW-0472">Membrane</keyword>
<name>A0ABY5NL25_9MICO</name>
<evidence type="ECO:0000313" key="4">
    <source>
        <dbReference type="Proteomes" id="UP001054811"/>
    </source>
</evidence>
<gene>
    <name evidence="3" type="ORF">L2X98_21800</name>
</gene>
<dbReference type="Proteomes" id="UP001054811">
    <property type="component" value="Chromosome"/>
</dbReference>
<feature type="region of interest" description="Disordered" evidence="1">
    <location>
        <begin position="313"/>
        <end position="347"/>
    </location>
</feature>